<dbReference type="InterPro" id="IPR036390">
    <property type="entry name" value="WH_DNA-bd_sf"/>
</dbReference>
<accession>A0A0M4FUV3</accession>
<dbReference type="Proteomes" id="UP000067625">
    <property type="component" value="Chromosome"/>
</dbReference>
<dbReference type="STRING" id="1441095.AM592_20995"/>
<dbReference type="Pfam" id="PF13404">
    <property type="entry name" value="HTH_AsnC-type"/>
    <property type="match status" value="1"/>
</dbReference>
<dbReference type="Gene3D" id="1.10.10.10">
    <property type="entry name" value="Winged helix-like DNA-binding domain superfamily/Winged helix DNA-binding domain"/>
    <property type="match status" value="1"/>
</dbReference>
<dbReference type="PRINTS" id="PR00033">
    <property type="entry name" value="HTHASNC"/>
</dbReference>
<name>A0A0M4FUV3_9BACI</name>
<evidence type="ECO:0000256" key="3">
    <source>
        <dbReference type="ARBA" id="ARBA00023163"/>
    </source>
</evidence>
<dbReference type="SUPFAM" id="SSF54909">
    <property type="entry name" value="Dimeric alpha+beta barrel"/>
    <property type="match status" value="1"/>
</dbReference>
<dbReference type="Gene3D" id="3.30.70.920">
    <property type="match status" value="1"/>
</dbReference>
<dbReference type="InterPro" id="IPR019888">
    <property type="entry name" value="Tscrpt_reg_AsnC-like"/>
</dbReference>
<evidence type="ECO:0000256" key="1">
    <source>
        <dbReference type="ARBA" id="ARBA00023015"/>
    </source>
</evidence>
<dbReference type="InterPro" id="IPR036388">
    <property type="entry name" value="WH-like_DNA-bd_sf"/>
</dbReference>
<keyword evidence="6" id="KW-1185">Reference proteome</keyword>
<gene>
    <name evidence="5" type="ORF">AM592_20995</name>
</gene>
<feature type="domain" description="HTH asnC-type" evidence="4">
    <location>
        <begin position="2"/>
        <end position="63"/>
    </location>
</feature>
<evidence type="ECO:0000259" key="4">
    <source>
        <dbReference type="PROSITE" id="PS50956"/>
    </source>
</evidence>
<dbReference type="GO" id="GO:0043200">
    <property type="term" value="P:response to amino acid"/>
    <property type="evidence" value="ECO:0007669"/>
    <property type="project" value="TreeGrafter"/>
</dbReference>
<sequence length="137" mass="16089">MIDHIDMEIIRCLQSNSRMQWKQIGQLVHLSGVAVANRIQRLEEIGVIEGYTVRLNEKLLGNIYCIFIIVKMKDYRHTKFQEFIQERDEIKEAHRVSGEPCFILKAQVPDQDQLSKLLDEILVYGHYKINISIGQYK</sequence>
<dbReference type="OrthoDB" id="34294at2"/>
<reference evidence="5 6" key="2">
    <citation type="journal article" date="2016" name="Int. J. Syst. Evol. Microbiol.">
        <title>Bacillus gobiensis sp. nov., isolated from a soil sample.</title>
        <authorList>
            <person name="Liu B."/>
            <person name="Liu G.H."/>
            <person name="Cetin S."/>
            <person name="Schumann P."/>
            <person name="Pan Z.Z."/>
            <person name="Chen Q.Q."/>
        </authorList>
    </citation>
    <scope>NUCLEOTIDE SEQUENCE [LARGE SCALE GENOMIC DNA]</scope>
    <source>
        <strain evidence="5 6">FJAT-4402</strain>
    </source>
</reference>
<reference evidence="6" key="1">
    <citation type="submission" date="2015-08" db="EMBL/GenBank/DDBJ databases">
        <title>Genome sequencing project for genomic taxonomy and phylogenomics of Bacillus-like bacteria.</title>
        <authorList>
            <person name="Liu B."/>
            <person name="Wang J."/>
            <person name="Zhu Y."/>
            <person name="Liu G."/>
            <person name="Chen Q."/>
            <person name="Chen Z."/>
            <person name="Lan J."/>
            <person name="Che J."/>
            <person name="Ge C."/>
            <person name="Shi H."/>
            <person name="Pan Z."/>
            <person name="Liu X."/>
        </authorList>
    </citation>
    <scope>NUCLEOTIDE SEQUENCE [LARGE SCALE GENOMIC DNA]</scope>
    <source>
        <strain evidence="6">FJAT-4402</strain>
    </source>
</reference>
<evidence type="ECO:0000313" key="5">
    <source>
        <dbReference type="EMBL" id="ALC83721.1"/>
    </source>
</evidence>
<protein>
    <submittedName>
        <fullName evidence="5">Transcriptional regulator</fullName>
    </submittedName>
</protein>
<dbReference type="GO" id="GO:0005829">
    <property type="term" value="C:cytosol"/>
    <property type="evidence" value="ECO:0007669"/>
    <property type="project" value="TreeGrafter"/>
</dbReference>
<dbReference type="InterPro" id="IPR011008">
    <property type="entry name" value="Dimeric_a/b-barrel"/>
</dbReference>
<keyword evidence="1" id="KW-0805">Transcription regulation</keyword>
<evidence type="ECO:0000256" key="2">
    <source>
        <dbReference type="ARBA" id="ARBA00023125"/>
    </source>
</evidence>
<dbReference type="AlphaFoldDB" id="A0A0M4FUV3"/>
<dbReference type="RefSeq" id="WP_053605587.1">
    <property type="nucleotide sequence ID" value="NZ_CP012600.1"/>
</dbReference>
<dbReference type="SMART" id="SM00344">
    <property type="entry name" value="HTH_ASNC"/>
    <property type="match status" value="1"/>
</dbReference>
<dbReference type="EMBL" id="CP012600">
    <property type="protein sequence ID" value="ALC83721.1"/>
    <property type="molecule type" value="Genomic_DNA"/>
</dbReference>
<proteinExistence type="predicted"/>
<dbReference type="PROSITE" id="PS50956">
    <property type="entry name" value="HTH_ASNC_2"/>
    <property type="match status" value="1"/>
</dbReference>
<dbReference type="GO" id="GO:0043565">
    <property type="term" value="F:sequence-specific DNA binding"/>
    <property type="evidence" value="ECO:0007669"/>
    <property type="project" value="InterPro"/>
</dbReference>
<dbReference type="PANTHER" id="PTHR30154:SF55">
    <property type="entry name" value="HTH-TYPE TRANSCRIPTIONAL REGULATOR LRPB"/>
    <property type="match status" value="1"/>
</dbReference>
<dbReference type="Pfam" id="PF01037">
    <property type="entry name" value="AsnC_trans_reg"/>
    <property type="match status" value="1"/>
</dbReference>
<keyword evidence="2" id="KW-0238">DNA-binding</keyword>
<dbReference type="PATRIC" id="fig|1441095.3.peg.4650"/>
<dbReference type="InterPro" id="IPR000485">
    <property type="entry name" value="AsnC-type_HTH_dom"/>
</dbReference>
<organism evidence="5 6">
    <name type="scientific">Bacillus gobiensis</name>
    <dbReference type="NCBI Taxonomy" id="1441095"/>
    <lineage>
        <taxon>Bacteria</taxon>
        <taxon>Bacillati</taxon>
        <taxon>Bacillota</taxon>
        <taxon>Bacilli</taxon>
        <taxon>Bacillales</taxon>
        <taxon>Bacillaceae</taxon>
        <taxon>Bacillus</taxon>
    </lineage>
</organism>
<dbReference type="SUPFAM" id="SSF46785">
    <property type="entry name" value="Winged helix' DNA-binding domain"/>
    <property type="match status" value="1"/>
</dbReference>
<dbReference type="PANTHER" id="PTHR30154">
    <property type="entry name" value="LEUCINE-RESPONSIVE REGULATORY PROTEIN"/>
    <property type="match status" value="1"/>
</dbReference>
<dbReference type="InterPro" id="IPR019887">
    <property type="entry name" value="Tscrpt_reg_AsnC/Lrp_C"/>
</dbReference>
<keyword evidence="3" id="KW-0804">Transcription</keyword>
<evidence type="ECO:0000313" key="6">
    <source>
        <dbReference type="Proteomes" id="UP000067625"/>
    </source>
</evidence>